<dbReference type="RefSeq" id="XP_009028444.1">
    <property type="nucleotide sequence ID" value="XM_009030196.1"/>
</dbReference>
<dbReference type="HOGENOM" id="CLU_1940398_0_0_1"/>
<dbReference type="KEGG" id="hro:HELRODRAFT_180897"/>
<name>T1FGE0_HELRO</name>
<protein>
    <submittedName>
        <fullName evidence="1 2">Uncharacterized protein</fullName>
    </submittedName>
</protein>
<reference evidence="1 3" key="2">
    <citation type="journal article" date="2013" name="Nature">
        <title>Insights into bilaterian evolution from three spiralian genomes.</title>
        <authorList>
            <person name="Simakov O."/>
            <person name="Marletaz F."/>
            <person name="Cho S.J."/>
            <person name="Edsinger-Gonzales E."/>
            <person name="Havlak P."/>
            <person name="Hellsten U."/>
            <person name="Kuo D.H."/>
            <person name="Larsson T."/>
            <person name="Lv J."/>
            <person name="Arendt D."/>
            <person name="Savage R."/>
            <person name="Osoegawa K."/>
            <person name="de Jong P."/>
            <person name="Grimwood J."/>
            <person name="Chapman J.A."/>
            <person name="Shapiro H."/>
            <person name="Aerts A."/>
            <person name="Otillar R.P."/>
            <person name="Terry A.Y."/>
            <person name="Boore J.L."/>
            <person name="Grigoriev I.V."/>
            <person name="Lindberg D.R."/>
            <person name="Seaver E.C."/>
            <person name="Weisblat D.A."/>
            <person name="Putnam N.H."/>
            <person name="Rokhsar D.S."/>
        </authorList>
    </citation>
    <scope>NUCLEOTIDE SEQUENCE</scope>
</reference>
<dbReference type="EMBL" id="KB097612">
    <property type="protein sequence ID" value="ESN93372.1"/>
    <property type="molecule type" value="Genomic_DNA"/>
</dbReference>
<dbReference type="GeneID" id="20207889"/>
<dbReference type="InParanoid" id="T1FGE0"/>
<dbReference type="EMBL" id="AMQM01007408">
    <property type="status" value="NOT_ANNOTATED_CDS"/>
    <property type="molecule type" value="Genomic_DNA"/>
</dbReference>
<organism evidence="2 3">
    <name type="scientific">Helobdella robusta</name>
    <name type="common">Californian leech</name>
    <dbReference type="NCBI Taxonomy" id="6412"/>
    <lineage>
        <taxon>Eukaryota</taxon>
        <taxon>Metazoa</taxon>
        <taxon>Spiralia</taxon>
        <taxon>Lophotrochozoa</taxon>
        <taxon>Annelida</taxon>
        <taxon>Clitellata</taxon>
        <taxon>Hirudinea</taxon>
        <taxon>Rhynchobdellida</taxon>
        <taxon>Glossiphoniidae</taxon>
        <taxon>Helobdella</taxon>
    </lineage>
</organism>
<dbReference type="EnsemblMetazoa" id="HelroT180897">
    <property type="protein sequence ID" value="HelroP180897"/>
    <property type="gene ID" value="HelroG180897"/>
</dbReference>
<reference evidence="3" key="1">
    <citation type="submission" date="2012-12" db="EMBL/GenBank/DDBJ databases">
        <authorList>
            <person name="Hellsten U."/>
            <person name="Grimwood J."/>
            <person name="Chapman J.A."/>
            <person name="Shapiro H."/>
            <person name="Aerts A."/>
            <person name="Otillar R.P."/>
            <person name="Terry A.Y."/>
            <person name="Boore J.L."/>
            <person name="Simakov O."/>
            <person name="Marletaz F."/>
            <person name="Cho S.-J."/>
            <person name="Edsinger-Gonzales E."/>
            <person name="Havlak P."/>
            <person name="Kuo D.-H."/>
            <person name="Larsson T."/>
            <person name="Lv J."/>
            <person name="Arendt D."/>
            <person name="Savage R."/>
            <person name="Osoegawa K."/>
            <person name="de Jong P."/>
            <person name="Lindberg D.R."/>
            <person name="Seaver E.C."/>
            <person name="Weisblat D.A."/>
            <person name="Putnam N.H."/>
            <person name="Grigoriev I.V."/>
            <person name="Rokhsar D.S."/>
        </authorList>
    </citation>
    <scope>NUCLEOTIDE SEQUENCE</scope>
</reference>
<evidence type="ECO:0000313" key="1">
    <source>
        <dbReference type="EMBL" id="ESN93372.1"/>
    </source>
</evidence>
<accession>T1FGE0</accession>
<evidence type="ECO:0000313" key="3">
    <source>
        <dbReference type="Proteomes" id="UP000015101"/>
    </source>
</evidence>
<sequence>MKSSSTAMKLWKINFCGWVNWVDTNQMVAEMFSPKRNYFFKFFKHSAAISSSDVDGNQIAGDVSLILTDVSFVEYVGIADVHSQQPHLLKNAEQRGIHEKGKSIWIVAFIINMMAVGDVEEGGDVEGVKF</sequence>
<proteinExistence type="predicted"/>
<keyword evidence="3" id="KW-1185">Reference proteome</keyword>
<reference evidence="2" key="3">
    <citation type="submission" date="2015-06" db="UniProtKB">
        <authorList>
            <consortium name="EnsemblMetazoa"/>
        </authorList>
    </citation>
    <scope>IDENTIFICATION</scope>
</reference>
<evidence type="ECO:0000313" key="2">
    <source>
        <dbReference type="EnsemblMetazoa" id="HelroP180897"/>
    </source>
</evidence>
<dbReference type="Proteomes" id="UP000015101">
    <property type="component" value="Unassembled WGS sequence"/>
</dbReference>
<dbReference type="AlphaFoldDB" id="T1FGE0"/>
<gene>
    <name evidence="2" type="primary">20207889</name>
    <name evidence="1" type="ORF">HELRODRAFT_180897</name>
</gene>
<dbReference type="CTD" id="20207889"/>